<keyword evidence="5" id="KW-1185">Reference proteome</keyword>
<dbReference type="GO" id="GO:0046872">
    <property type="term" value="F:metal ion binding"/>
    <property type="evidence" value="ECO:0007669"/>
    <property type="project" value="UniProtKB-KW"/>
</dbReference>
<dbReference type="Gene3D" id="3.40.225.10">
    <property type="entry name" value="Class II aldolase/adducin N-terminal domain"/>
    <property type="match status" value="1"/>
</dbReference>
<dbReference type="InterPro" id="IPR036409">
    <property type="entry name" value="Aldolase_II/adducin_N_sf"/>
</dbReference>
<sequence length="193" mass="21326">MILKDEKQDRELLVEYGRKLLACGLVQGTWGNISVRLDDKYMLTTPSGLDYDRVTPGDMVKVEIKTLKYEGDIKPTSERELHGRVYSARPEIGAVIHTHSKYCSIFAAARMPLEVEDPELAADIGNVLKIADYGLPGTSKLAKNTAKALGSATGCIMANHGMLCCGPDIEKAFDICGKIEEAARMYVDSRWER</sequence>
<dbReference type="SUPFAM" id="SSF53639">
    <property type="entry name" value="AraD/HMP-PK domain-like"/>
    <property type="match status" value="1"/>
</dbReference>
<dbReference type="OrthoDB" id="9786287at2"/>
<keyword evidence="1" id="KW-0479">Metal-binding</keyword>
<dbReference type="AlphaFoldDB" id="A0A4R6PYL1"/>
<feature type="domain" description="Class II aldolase/adducin N-terminal" evidence="3">
    <location>
        <begin position="11"/>
        <end position="187"/>
    </location>
</feature>
<comment type="caution">
    <text evidence="4">The sequence shown here is derived from an EMBL/GenBank/DDBJ whole genome shotgun (WGS) entry which is preliminary data.</text>
</comment>
<dbReference type="GO" id="GO:0019323">
    <property type="term" value="P:pentose catabolic process"/>
    <property type="evidence" value="ECO:0007669"/>
    <property type="project" value="TreeGrafter"/>
</dbReference>
<reference evidence="4 5" key="1">
    <citation type="submission" date="2019-03" db="EMBL/GenBank/DDBJ databases">
        <title>Genomic Encyclopedia of Type Strains, Phase IV (KMG-IV): sequencing the most valuable type-strain genomes for metagenomic binning, comparative biology and taxonomic classification.</title>
        <authorList>
            <person name="Goeker M."/>
        </authorList>
    </citation>
    <scope>NUCLEOTIDE SEQUENCE [LARGE SCALE GENOMIC DNA]</scope>
    <source>
        <strain evidence="4 5">DSM 28287</strain>
    </source>
</reference>
<dbReference type="Pfam" id="PF00596">
    <property type="entry name" value="Aldolase_II"/>
    <property type="match status" value="1"/>
</dbReference>
<protein>
    <submittedName>
        <fullName evidence="4">L-fuculose 1-phosphate aldolase</fullName>
    </submittedName>
</protein>
<dbReference type="InterPro" id="IPR001303">
    <property type="entry name" value="Aldolase_II/adducin_N"/>
</dbReference>
<evidence type="ECO:0000256" key="2">
    <source>
        <dbReference type="ARBA" id="ARBA00023239"/>
    </source>
</evidence>
<dbReference type="GO" id="GO:0005829">
    <property type="term" value="C:cytosol"/>
    <property type="evidence" value="ECO:0007669"/>
    <property type="project" value="TreeGrafter"/>
</dbReference>
<name>A0A4R6PYL1_9FIRM</name>
<organism evidence="4 5">
    <name type="scientific">Aminicella lysinilytica</name>
    <dbReference type="NCBI Taxonomy" id="433323"/>
    <lineage>
        <taxon>Bacteria</taxon>
        <taxon>Bacillati</taxon>
        <taxon>Bacillota</taxon>
        <taxon>Clostridia</taxon>
        <taxon>Peptostreptococcales</taxon>
        <taxon>Anaerovoracaceae</taxon>
        <taxon>Aminicella</taxon>
    </lineage>
</organism>
<dbReference type="PANTHER" id="PTHR22789:SF0">
    <property type="entry name" value="3-OXO-TETRONATE 4-PHOSPHATE DECARBOXYLASE-RELATED"/>
    <property type="match status" value="1"/>
</dbReference>
<dbReference type="PANTHER" id="PTHR22789">
    <property type="entry name" value="FUCULOSE PHOSPHATE ALDOLASE"/>
    <property type="match status" value="1"/>
</dbReference>
<keyword evidence="2" id="KW-0456">Lyase</keyword>
<evidence type="ECO:0000313" key="4">
    <source>
        <dbReference type="EMBL" id="TDP49416.1"/>
    </source>
</evidence>
<dbReference type="Proteomes" id="UP000295500">
    <property type="component" value="Unassembled WGS sequence"/>
</dbReference>
<evidence type="ECO:0000313" key="5">
    <source>
        <dbReference type="Proteomes" id="UP000295500"/>
    </source>
</evidence>
<gene>
    <name evidence="4" type="ORF">EV211_14714</name>
</gene>
<evidence type="ECO:0000259" key="3">
    <source>
        <dbReference type="SMART" id="SM01007"/>
    </source>
</evidence>
<dbReference type="SMART" id="SM01007">
    <property type="entry name" value="Aldolase_II"/>
    <property type="match status" value="1"/>
</dbReference>
<dbReference type="GO" id="GO:0016832">
    <property type="term" value="F:aldehyde-lyase activity"/>
    <property type="evidence" value="ECO:0007669"/>
    <property type="project" value="TreeGrafter"/>
</dbReference>
<proteinExistence type="predicted"/>
<accession>A0A4R6PYL1</accession>
<evidence type="ECO:0000256" key="1">
    <source>
        <dbReference type="ARBA" id="ARBA00022723"/>
    </source>
</evidence>
<dbReference type="EMBL" id="SNXO01000047">
    <property type="protein sequence ID" value="TDP49416.1"/>
    <property type="molecule type" value="Genomic_DNA"/>
</dbReference>
<dbReference type="RefSeq" id="WP_133529210.1">
    <property type="nucleotide sequence ID" value="NZ_SNXO01000047.1"/>
</dbReference>
<dbReference type="InterPro" id="IPR050197">
    <property type="entry name" value="Aldolase_class_II_sugar_metab"/>
</dbReference>